<feature type="transmembrane region" description="Helical" evidence="1">
    <location>
        <begin position="81"/>
        <end position="106"/>
    </location>
</feature>
<keyword evidence="1" id="KW-1133">Transmembrane helix</keyword>
<evidence type="ECO:0000313" key="2">
    <source>
        <dbReference type="EMBL" id="VAW31601.1"/>
    </source>
</evidence>
<feature type="transmembrane region" description="Helical" evidence="1">
    <location>
        <begin position="53"/>
        <end position="74"/>
    </location>
</feature>
<evidence type="ECO:0000256" key="1">
    <source>
        <dbReference type="SAM" id="Phobius"/>
    </source>
</evidence>
<accession>A0A3B0UKD5</accession>
<keyword evidence="1" id="KW-0472">Membrane</keyword>
<name>A0A3B0UKD5_9ZZZZ</name>
<dbReference type="AlphaFoldDB" id="A0A3B0UKD5"/>
<protein>
    <submittedName>
        <fullName evidence="2">Uncharacterized protein</fullName>
    </submittedName>
</protein>
<sequence>MLRNVLKRIPWLLIIYSLLVLAAINLVLAKHFLTPPAESTLTTFWPIVFYSKLFIPLILFLPVGFLFTIGIYLIRKKWMEAFASFLVLFVVILFLFGLLFSSNLWFIDTIQMEEETIYLGAVGNNDGGRYLTFCSEKEGKGICDDFFIEYWYEGTSETLELNIEPNTKTVIVTMKGITIYKYDGHFPGRCDVASEILWAADISGDCGSYYHGGNSDR</sequence>
<gene>
    <name evidence="2" type="ORF">MNBD_CHLOROFLEXI01-4473</name>
</gene>
<dbReference type="EMBL" id="UOEU01000257">
    <property type="protein sequence ID" value="VAW31601.1"/>
    <property type="molecule type" value="Genomic_DNA"/>
</dbReference>
<organism evidence="2">
    <name type="scientific">hydrothermal vent metagenome</name>
    <dbReference type="NCBI Taxonomy" id="652676"/>
    <lineage>
        <taxon>unclassified sequences</taxon>
        <taxon>metagenomes</taxon>
        <taxon>ecological metagenomes</taxon>
    </lineage>
</organism>
<reference evidence="2" key="1">
    <citation type="submission" date="2018-06" db="EMBL/GenBank/DDBJ databases">
        <authorList>
            <person name="Zhirakovskaya E."/>
        </authorList>
    </citation>
    <scope>NUCLEOTIDE SEQUENCE</scope>
</reference>
<proteinExistence type="predicted"/>
<keyword evidence="1" id="KW-0812">Transmembrane</keyword>